<gene>
    <name evidence="1" type="ORF">RDB_LOCUS130401</name>
</gene>
<proteinExistence type="predicted"/>
<name>A0A8H3HF80_9AGAM</name>
<reference evidence="1" key="1">
    <citation type="submission" date="2021-01" db="EMBL/GenBank/DDBJ databases">
        <authorList>
            <person name="Kaushik A."/>
        </authorList>
    </citation>
    <scope>NUCLEOTIDE SEQUENCE</scope>
    <source>
        <strain evidence="1">AG3-1AP</strain>
    </source>
</reference>
<dbReference type="AlphaFoldDB" id="A0A8H3HF80"/>
<comment type="caution">
    <text evidence="1">The sequence shown here is derived from an EMBL/GenBank/DDBJ whole genome shotgun (WGS) entry which is preliminary data.</text>
</comment>
<evidence type="ECO:0008006" key="3">
    <source>
        <dbReference type="Google" id="ProtNLM"/>
    </source>
</evidence>
<evidence type="ECO:0000313" key="1">
    <source>
        <dbReference type="EMBL" id="CAE6510282.1"/>
    </source>
</evidence>
<evidence type="ECO:0000313" key="2">
    <source>
        <dbReference type="Proteomes" id="UP000663831"/>
    </source>
</evidence>
<accession>A0A8H3HF80</accession>
<dbReference type="EMBL" id="CAJMWV010005292">
    <property type="protein sequence ID" value="CAE6510282.1"/>
    <property type="molecule type" value="Genomic_DNA"/>
</dbReference>
<protein>
    <recommendedName>
        <fullName evidence="3">F-box domain-containing protein</fullName>
    </recommendedName>
</protein>
<sequence length="568" mass="64066">MFELNKSSVTTIRQWEEAGAALTLALSKYLDLCVSLGPNSQKDGTPPKVLATQIDSALDTFHTELEQRVAQSRSILARTRNQVLSISPISCFSNEILSEIFTYVIYDPIDPSNPVPMESSLMKIYKSLHCLLGVCSIWRNVILARGSFWSMIPIIELSSSSISLRSQGRPCSTGLSLERSGTTDLHLAAIFGKISKCDDIDLTKYLSRLRSINIIARSTFVIGRLLNQILKPGSPLHVSELSLCFESKVFSDHIPPQRPCLSHLEPWTNFEDLLGSLSVLRLSDIMLDWSRITFSHRLVQLELQNTNLGSDSNLISLLTSLSSATELRTLELISVTTYPNPDTQITTTKPIISLPNLQTMVARNLYFNTLAILLSSITSRSHRLVLHLTGRTFEITPLSDENPEEVATERAVDIFRQVTVDTLLLEAFEDEGPWLSAMDIWNFLHAMPDVKTLRMHDWDFYPEFCRMIQRPDVSSESKFPQFKYIYLSLVSIRDEEAFKNMVASYFESLERIELAGSLITGPEGAELSGYLEGGEPLVTWFRENAPNFVLNSNYGVPPEFRDPVWQLW</sequence>
<organism evidence="1 2">
    <name type="scientific">Rhizoctonia solani</name>
    <dbReference type="NCBI Taxonomy" id="456999"/>
    <lineage>
        <taxon>Eukaryota</taxon>
        <taxon>Fungi</taxon>
        <taxon>Dikarya</taxon>
        <taxon>Basidiomycota</taxon>
        <taxon>Agaricomycotina</taxon>
        <taxon>Agaricomycetes</taxon>
        <taxon>Cantharellales</taxon>
        <taxon>Ceratobasidiaceae</taxon>
        <taxon>Rhizoctonia</taxon>
    </lineage>
</organism>
<dbReference type="Proteomes" id="UP000663831">
    <property type="component" value="Unassembled WGS sequence"/>
</dbReference>
<dbReference type="OrthoDB" id="3252786at2759"/>
<dbReference type="SUPFAM" id="SSF52047">
    <property type="entry name" value="RNI-like"/>
    <property type="match status" value="1"/>
</dbReference>